<evidence type="ECO:0000256" key="1">
    <source>
        <dbReference type="SAM" id="MobiDB-lite"/>
    </source>
</evidence>
<reference evidence="2" key="1">
    <citation type="journal article" date="2020" name="Stud. Mycol.">
        <title>101 Dothideomycetes genomes: a test case for predicting lifestyles and emergence of pathogens.</title>
        <authorList>
            <person name="Haridas S."/>
            <person name="Albert R."/>
            <person name="Binder M."/>
            <person name="Bloem J."/>
            <person name="Labutti K."/>
            <person name="Salamov A."/>
            <person name="Andreopoulos B."/>
            <person name="Baker S."/>
            <person name="Barry K."/>
            <person name="Bills G."/>
            <person name="Bluhm B."/>
            <person name="Cannon C."/>
            <person name="Castanera R."/>
            <person name="Culley D."/>
            <person name="Daum C."/>
            <person name="Ezra D."/>
            <person name="Gonzalez J."/>
            <person name="Henrissat B."/>
            <person name="Kuo A."/>
            <person name="Liang C."/>
            <person name="Lipzen A."/>
            <person name="Lutzoni F."/>
            <person name="Magnuson J."/>
            <person name="Mondo S."/>
            <person name="Nolan M."/>
            <person name="Ohm R."/>
            <person name="Pangilinan J."/>
            <person name="Park H.-J."/>
            <person name="Ramirez L."/>
            <person name="Alfaro M."/>
            <person name="Sun H."/>
            <person name="Tritt A."/>
            <person name="Yoshinaga Y."/>
            <person name="Zwiers L.-H."/>
            <person name="Turgeon B."/>
            <person name="Goodwin S."/>
            <person name="Spatafora J."/>
            <person name="Crous P."/>
            <person name="Grigoriev I."/>
        </authorList>
    </citation>
    <scope>NUCLEOTIDE SEQUENCE</scope>
    <source>
        <strain evidence="2">CBS 113389</strain>
    </source>
</reference>
<evidence type="ECO:0000313" key="2">
    <source>
        <dbReference type="EMBL" id="KAF2482151.1"/>
    </source>
</evidence>
<gene>
    <name evidence="2" type="ORF">BDY17DRAFT_325637</name>
</gene>
<feature type="region of interest" description="Disordered" evidence="1">
    <location>
        <begin position="23"/>
        <end position="66"/>
    </location>
</feature>
<dbReference type="Proteomes" id="UP000799767">
    <property type="component" value="Unassembled WGS sequence"/>
</dbReference>
<organism evidence="2 3">
    <name type="scientific">Neohortaea acidophila</name>
    <dbReference type="NCBI Taxonomy" id="245834"/>
    <lineage>
        <taxon>Eukaryota</taxon>
        <taxon>Fungi</taxon>
        <taxon>Dikarya</taxon>
        <taxon>Ascomycota</taxon>
        <taxon>Pezizomycotina</taxon>
        <taxon>Dothideomycetes</taxon>
        <taxon>Dothideomycetidae</taxon>
        <taxon>Mycosphaerellales</taxon>
        <taxon>Teratosphaeriaceae</taxon>
        <taxon>Neohortaea</taxon>
    </lineage>
</organism>
<sequence>MANNVHIMRKRLRSSISKSIKKLRTSLSSNPSFRRPSNKGKQPQYDLPQQDRTNSASTTSTTSWCSPYPRADSCTPSPIACRCGSVAPGSPCRCSASQCTWTLQATSSVRPPGLGEPGPSDWMERGTFTLRWNESEEEVLRTRGSSVDEGDVWWRAYPRRELRVVNHGRNDTASLSSYHTCPVPAEPMRPTVRLVPQRAEVVA</sequence>
<dbReference type="AlphaFoldDB" id="A0A6A6PR23"/>
<dbReference type="GeneID" id="54478389"/>
<dbReference type="EMBL" id="MU001637">
    <property type="protein sequence ID" value="KAF2482151.1"/>
    <property type="molecule type" value="Genomic_DNA"/>
</dbReference>
<dbReference type="RefSeq" id="XP_033588721.1">
    <property type="nucleotide sequence ID" value="XM_033737387.1"/>
</dbReference>
<keyword evidence="3" id="KW-1185">Reference proteome</keyword>
<evidence type="ECO:0000313" key="3">
    <source>
        <dbReference type="Proteomes" id="UP000799767"/>
    </source>
</evidence>
<feature type="compositionally biased region" description="Low complexity" evidence="1">
    <location>
        <begin position="53"/>
        <end position="66"/>
    </location>
</feature>
<name>A0A6A6PR23_9PEZI</name>
<protein>
    <submittedName>
        <fullName evidence="2">Uncharacterized protein</fullName>
    </submittedName>
</protein>
<proteinExistence type="predicted"/>
<accession>A0A6A6PR23</accession>